<dbReference type="InterPro" id="IPR025944">
    <property type="entry name" value="Sigma_54_int_dom_CS"/>
</dbReference>
<dbReference type="Gene3D" id="1.10.8.60">
    <property type="match status" value="1"/>
</dbReference>
<gene>
    <name evidence="10" type="ORF">BHK98_09720</name>
</gene>
<dbReference type="SUPFAM" id="SSF55785">
    <property type="entry name" value="PYP-like sensor domain (PAS domain)"/>
    <property type="match status" value="1"/>
</dbReference>
<dbReference type="CDD" id="cd00009">
    <property type="entry name" value="AAA"/>
    <property type="match status" value="1"/>
</dbReference>
<dbReference type="GO" id="GO:0003677">
    <property type="term" value="F:DNA binding"/>
    <property type="evidence" value="ECO:0007669"/>
    <property type="project" value="UniProtKB-KW"/>
</dbReference>
<reference evidence="10 11" key="1">
    <citation type="journal article" date="2016" name="Appl. Environ. Microbiol.">
        <title>Function and Phylogeny of Bacterial Butyryl Coenzyme A:Acetate Transferases and Their Diversity in the Proximal Colon of Swine.</title>
        <authorList>
            <person name="Trachsel J."/>
            <person name="Bayles D.O."/>
            <person name="Looft T."/>
            <person name="Levine U.Y."/>
            <person name="Allen H.K."/>
        </authorList>
    </citation>
    <scope>NUCLEOTIDE SEQUENCE [LARGE SCALE GENOMIC DNA]</scope>
    <source>
        <strain evidence="10 11">68-3-10</strain>
    </source>
</reference>
<evidence type="ECO:0000256" key="6">
    <source>
        <dbReference type="ARBA" id="ARBA00029500"/>
    </source>
</evidence>
<dbReference type="InterPro" id="IPR003593">
    <property type="entry name" value="AAA+_ATPase"/>
</dbReference>
<keyword evidence="5" id="KW-0804">Transcription</keyword>
<sequence length="463" mass="52758">MKEFEGYLFKLHELEKILEASFDGIMVTDGEGNCLLANSSYTRNTGIRHDDIVGHNLKELINPVWMKRSVALEVIRAGEPMSLEHDTQNGNHIIVTGTPIFDENHNLVRVVINTRDISEIKQMRAKLDEAQSMEKLYLKSLGLSKELICINDEPVVINNRMRDIFEVAKRVSSYNTTVLITGESGTGKEIVARYIHKMDKCRRSKPFIVINCGAMPSNLLESELFGYTEGAFTGAIKGGKKGLFEEANGGVLFLDEIGEMEHQMQVKLLRVLEGRKIKRIGQAEEIPVNVRIIAATNRNLEEEVAAGRFREDLYYRLNVVSLKVPPLRERGEEIVPLAIKFINYFNNLYGTQKQLTYDLMRGFEQYEWPGNIRELKNVIENLVVTTEDDYIYSTDLPWERDKRIHIKEADAGGTITLKDAVANFESRFLANAKEKYGTTEKMAEILDVNQSTISRKLKRYGIN</sequence>
<dbReference type="InterPro" id="IPR025662">
    <property type="entry name" value="Sigma_54_int_dom_ATP-bd_1"/>
</dbReference>
<dbReference type="InterPro" id="IPR013767">
    <property type="entry name" value="PAS_fold"/>
</dbReference>
<dbReference type="CDD" id="cd00130">
    <property type="entry name" value="PAS"/>
    <property type="match status" value="1"/>
</dbReference>
<name>A0A1Q9JJD7_9FIRM</name>
<dbReference type="FunFam" id="3.40.50.300:FF:000006">
    <property type="entry name" value="DNA-binding transcriptional regulator NtrC"/>
    <property type="match status" value="1"/>
</dbReference>
<dbReference type="AlphaFoldDB" id="A0A1Q9JJD7"/>
<dbReference type="SMART" id="SM00091">
    <property type="entry name" value="PAS"/>
    <property type="match status" value="1"/>
</dbReference>
<comment type="caution">
    <text evidence="10">The sequence shown here is derived from an EMBL/GenBank/DDBJ whole genome shotgun (WGS) entry which is preliminary data.</text>
</comment>
<dbReference type="SMART" id="SM00382">
    <property type="entry name" value="AAA"/>
    <property type="match status" value="1"/>
</dbReference>
<dbReference type="GO" id="GO:0006355">
    <property type="term" value="P:regulation of DNA-templated transcription"/>
    <property type="evidence" value="ECO:0007669"/>
    <property type="project" value="InterPro"/>
</dbReference>
<accession>A0A1Q9JJD7</accession>
<dbReference type="Pfam" id="PF25601">
    <property type="entry name" value="AAA_lid_14"/>
    <property type="match status" value="1"/>
</dbReference>
<dbReference type="InterPro" id="IPR000014">
    <property type="entry name" value="PAS"/>
</dbReference>
<feature type="domain" description="PAC" evidence="9">
    <location>
        <begin position="76"/>
        <end position="129"/>
    </location>
</feature>
<dbReference type="SUPFAM" id="SSF52540">
    <property type="entry name" value="P-loop containing nucleoside triphosphate hydrolases"/>
    <property type="match status" value="1"/>
</dbReference>
<dbReference type="Gene3D" id="3.30.450.20">
    <property type="entry name" value="PAS domain"/>
    <property type="match status" value="1"/>
</dbReference>
<evidence type="ECO:0000313" key="11">
    <source>
        <dbReference type="Proteomes" id="UP000187404"/>
    </source>
</evidence>
<dbReference type="InterPro" id="IPR058031">
    <property type="entry name" value="AAA_lid_NorR"/>
</dbReference>
<dbReference type="Pfam" id="PF00158">
    <property type="entry name" value="Sigma54_activat"/>
    <property type="match status" value="1"/>
</dbReference>
<dbReference type="PROSITE" id="PS50045">
    <property type="entry name" value="SIGMA54_INTERACT_4"/>
    <property type="match status" value="1"/>
</dbReference>
<proteinExistence type="predicted"/>
<evidence type="ECO:0000313" key="10">
    <source>
        <dbReference type="EMBL" id="OLR56320.1"/>
    </source>
</evidence>
<dbReference type="EMBL" id="MJIE01000001">
    <property type="protein sequence ID" value="OLR56320.1"/>
    <property type="molecule type" value="Genomic_DNA"/>
</dbReference>
<evidence type="ECO:0000256" key="5">
    <source>
        <dbReference type="ARBA" id="ARBA00023163"/>
    </source>
</evidence>
<feature type="domain" description="PAS" evidence="8">
    <location>
        <begin position="10"/>
        <end position="63"/>
    </location>
</feature>
<dbReference type="Gene3D" id="1.10.10.60">
    <property type="entry name" value="Homeodomain-like"/>
    <property type="match status" value="1"/>
</dbReference>
<dbReference type="Proteomes" id="UP000187404">
    <property type="component" value="Unassembled WGS sequence"/>
</dbReference>
<dbReference type="PROSITE" id="PS00688">
    <property type="entry name" value="SIGMA54_INTERACT_3"/>
    <property type="match status" value="1"/>
</dbReference>
<evidence type="ECO:0000256" key="2">
    <source>
        <dbReference type="ARBA" id="ARBA00022797"/>
    </source>
</evidence>
<keyword evidence="1" id="KW-0547">Nucleotide-binding</keyword>
<dbReference type="InterPro" id="IPR030828">
    <property type="entry name" value="HTH_TyrR"/>
</dbReference>
<dbReference type="PROSITE" id="PS50113">
    <property type="entry name" value="PAC"/>
    <property type="match status" value="1"/>
</dbReference>
<dbReference type="InterPro" id="IPR035965">
    <property type="entry name" value="PAS-like_dom_sf"/>
</dbReference>
<dbReference type="RefSeq" id="WP_075713826.1">
    <property type="nucleotide sequence ID" value="NZ_MJIE01000001.1"/>
</dbReference>
<evidence type="ECO:0000259" key="9">
    <source>
        <dbReference type="PROSITE" id="PS50113"/>
    </source>
</evidence>
<dbReference type="SUPFAM" id="SSF46689">
    <property type="entry name" value="Homeodomain-like"/>
    <property type="match status" value="1"/>
</dbReference>
<dbReference type="Pfam" id="PF18024">
    <property type="entry name" value="HTH_50"/>
    <property type="match status" value="1"/>
</dbReference>
<evidence type="ECO:0000256" key="3">
    <source>
        <dbReference type="ARBA" id="ARBA00022840"/>
    </source>
</evidence>
<dbReference type="PANTHER" id="PTHR32071">
    <property type="entry name" value="TRANSCRIPTIONAL REGULATORY PROTEIN"/>
    <property type="match status" value="1"/>
</dbReference>
<organism evidence="10 11">
    <name type="scientific">Hornefia porci</name>
    <dbReference type="NCBI Taxonomy" id="2652292"/>
    <lineage>
        <taxon>Bacteria</taxon>
        <taxon>Bacillati</taxon>
        <taxon>Bacillota</taxon>
        <taxon>Clostridia</taxon>
        <taxon>Peptostreptococcales</taxon>
        <taxon>Anaerovoracaceae</taxon>
        <taxon>Hornefia</taxon>
    </lineage>
</organism>
<dbReference type="OrthoDB" id="9803970at2"/>
<dbReference type="InterPro" id="IPR000700">
    <property type="entry name" value="PAS-assoc_C"/>
</dbReference>
<evidence type="ECO:0000256" key="1">
    <source>
        <dbReference type="ARBA" id="ARBA00022741"/>
    </source>
</evidence>
<dbReference type="STRING" id="1261640.BHK98_09720"/>
<dbReference type="GO" id="GO:0005524">
    <property type="term" value="F:ATP binding"/>
    <property type="evidence" value="ECO:0007669"/>
    <property type="project" value="UniProtKB-KW"/>
</dbReference>
<dbReference type="PROSITE" id="PS00675">
    <property type="entry name" value="SIGMA54_INTERACT_1"/>
    <property type="match status" value="1"/>
</dbReference>
<keyword evidence="2" id="KW-0058">Aromatic hydrocarbons catabolism</keyword>
<dbReference type="PROSITE" id="PS50112">
    <property type="entry name" value="PAS"/>
    <property type="match status" value="1"/>
</dbReference>
<dbReference type="Pfam" id="PF00989">
    <property type="entry name" value="PAS"/>
    <property type="match status" value="1"/>
</dbReference>
<dbReference type="InterPro" id="IPR009057">
    <property type="entry name" value="Homeodomain-like_sf"/>
</dbReference>
<evidence type="ECO:0000256" key="4">
    <source>
        <dbReference type="ARBA" id="ARBA00023015"/>
    </source>
</evidence>
<keyword evidence="11" id="KW-1185">Reference proteome</keyword>
<dbReference type="NCBIfam" id="TIGR00229">
    <property type="entry name" value="sensory_box"/>
    <property type="match status" value="1"/>
</dbReference>
<evidence type="ECO:0000259" key="7">
    <source>
        <dbReference type="PROSITE" id="PS50045"/>
    </source>
</evidence>
<dbReference type="Gene3D" id="3.40.50.300">
    <property type="entry name" value="P-loop containing nucleotide triphosphate hydrolases"/>
    <property type="match status" value="1"/>
</dbReference>
<feature type="domain" description="Sigma-54 factor interaction" evidence="7">
    <location>
        <begin position="154"/>
        <end position="384"/>
    </location>
</feature>
<protein>
    <recommendedName>
        <fullName evidence="6">HTH-type transcriptional regulatory protein TyrR</fullName>
    </recommendedName>
</protein>
<dbReference type="InterPro" id="IPR027417">
    <property type="entry name" value="P-loop_NTPase"/>
</dbReference>
<evidence type="ECO:0000259" key="8">
    <source>
        <dbReference type="PROSITE" id="PS50112"/>
    </source>
</evidence>
<dbReference type="InterPro" id="IPR002078">
    <property type="entry name" value="Sigma_54_int"/>
</dbReference>
<keyword evidence="4" id="KW-0805">Transcription regulation</keyword>
<keyword evidence="3" id="KW-0067">ATP-binding</keyword>